<evidence type="ECO:0000256" key="6">
    <source>
        <dbReference type="ARBA" id="ARBA00022692"/>
    </source>
</evidence>
<evidence type="ECO:0000256" key="3">
    <source>
        <dbReference type="ARBA" id="ARBA00022448"/>
    </source>
</evidence>
<protein>
    <recommendedName>
        <fullName evidence="9">Membrane fusion protein (MFP) family protein</fullName>
    </recommendedName>
</protein>
<keyword evidence="5 9" id="KW-0997">Cell inner membrane</keyword>
<dbReference type="PANTHER" id="PTHR30386:SF17">
    <property type="entry name" value="ALKALINE PROTEASE SECRETION PROTEIN APRE"/>
    <property type="match status" value="1"/>
</dbReference>
<evidence type="ECO:0000256" key="9">
    <source>
        <dbReference type="RuleBase" id="RU365093"/>
    </source>
</evidence>
<proteinExistence type="inferred from homology"/>
<dbReference type="AlphaFoldDB" id="D3RME4"/>
<evidence type="ECO:0000313" key="13">
    <source>
        <dbReference type="EMBL" id="ADC61202.1"/>
    </source>
</evidence>
<keyword evidence="3 9" id="KW-0813">Transport</keyword>
<evidence type="ECO:0000256" key="5">
    <source>
        <dbReference type="ARBA" id="ARBA00022519"/>
    </source>
</evidence>
<keyword evidence="8 9" id="KW-0472">Membrane</keyword>
<dbReference type="InterPro" id="IPR058781">
    <property type="entry name" value="HH_AprE-like"/>
</dbReference>
<feature type="domain" description="AprE-like beta-barrel" evidence="12">
    <location>
        <begin position="326"/>
        <end position="415"/>
    </location>
</feature>
<name>D3RME4_ALLVD</name>
<dbReference type="Gene3D" id="2.40.30.170">
    <property type="match status" value="1"/>
</dbReference>
<dbReference type="InterPro" id="IPR058982">
    <property type="entry name" value="Beta-barrel_AprE"/>
</dbReference>
<feature type="transmembrane region" description="Helical" evidence="9">
    <location>
        <begin position="20"/>
        <end position="39"/>
    </location>
</feature>
<dbReference type="InterPro" id="IPR050739">
    <property type="entry name" value="MFP"/>
</dbReference>
<reference evidence="13 14" key="1">
    <citation type="journal article" date="2011" name="Stand. Genomic Sci.">
        <title>Complete genome sequence of Allochromatium vinosum DSM 180(T).</title>
        <authorList>
            <person name="Weissgerber T."/>
            <person name="Zigann R."/>
            <person name="Bruce D."/>
            <person name="Chang Y.J."/>
            <person name="Detter J.C."/>
            <person name="Han C."/>
            <person name="Hauser L."/>
            <person name="Jeffries C.D."/>
            <person name="Land M."/>
            <person name="Munk A.C."/>
            <person name="Tapia R."/>
            <person name="Dahl C."/>
        </authorList>
    </citation>
    <scope>NUCLEOTIDE SEQUENCE [LARGE SCALE GENOMIC DNA]</scope>
    <source>
        <strain evidence="14">ATCC 17899 / DSM 180 / NBRC 103801 / NCIMB 10441 / D</strain>
    </source>
</reference>
<dbReference type="InterPro" id="IPR006144">
    <property type="entry name" value="Secretion_HlyD_CS"/>
</dbReference>
<dbReference type="STRING" id="572477.Alvin_0237"/>
<gene>
    <name evidence="13" type="ordered locus">Alvin_0237</name>
</gene>
<evidence type="ECO:0000313" key="14">
    <source>
        <dbReference type="Proteomes" id="UP000001441"/>
    </source>
</evidence>
<dbReference type="KEGG" id="alv:Alvin_0237"/>
<dbReference type="GO" id="GO:0005886">
    <property type="term" value="C:plasma membrane"/>
    <property type="evidence" value="ECO:0007669"/>
    <property type="project" value="UniProtKB-SubCell"/>
</dbReference>
<keyword evidence="7 9" id="KW-1133">Transmembrane helix</keyword>
<dbReference type="OrthoDB" id="9775513at2"/>
<dbReference type="GO" id="GO:0009306">
    <property type="term" value="P:protein secretion"/>
    <property type="evidence" value="ECO:0007669"/>
    <property type="project" value="InterPro"/>
</dbReference>
<dbReference type="Pfam" id="PF26002">
    <property type="entry name" value="Beta-barrel_AprE"/>
    <property type="match status" value="1"/>
</dbReference>
<dbReference type="InterPro" id="IPR010129">
    <property type="entry name" value="T1SS_HlyD"/>
</dbReference>
<dbReference type="PRINTS" id="PR01490">
    <property type="entry name" value="RTXTOXIND"/>
</dbReference>
<evidence type="ECO:0000256" key="10">
    <source>
        <dbReference type="SAM" id="Coils"/>
    </source>
</evidence>
<dbReference type="eggNOG" id="COG0845">
    <property type="taxonomic scope" value="Bacteria"/>
</dbReference>
<dbReference type="Proteomes" id="UP000001441">
    <property type="component" value="Chromosome"/>
</dbReference>
<dbReference type="NCBIfam" id="TIGR01843">
    <property type="entry name" value="type_I_hlyD"/>
    <property type="match status" value="1"/>
</dbReference>
<keyword evidence="10" id="KW-0175">Coiled coil</keyword>
<dbReference type="Pfam" id="PF25994">
    <property type="entry name" value="HH_AprE"/>
    <property type="match status" value="1"/>
</dbReference>
<evidence type="ECO:0000259" key="12">
    <source>
        <dbReference type="Pfam" id="PF26002"/>
    </source>
</evidence>
<comment type="subcellular location">
    <subcellularLocation>
        <location evidence="1 9">Cell inner membrane</location>
        <topology evidence="1 9">Single-pass membrane protein</topology>
    </subcellularLocation>
</comment>
<evidence type="ECO:0000256" key="2">
    <source>
        <dbReference type="ARBA" id="ARBA00009477"/>
    </source>
</evidence>
<dbReference type="PROSITE" id="PS00543">
    <property type="entry name" value="HLYD_FAMILY"/>
    <property type="match status" value="1"/>
</dbReference>
<evidence type="ECO:0000256" key="4">
    <source>
        <dbReference type="ARBA" id="ARBA00022475"/>
    </source>
</evidence>
<evidence type="ECO:0000256" key="7">
    <source>
        <dbReference type="ARBA" id="ARBA00022989"/>
    </source>
</evidence>
<evidence type="ECO:0000259" key="11">
    <source>
        <dbReference type="Pfam" id="PF25994"/>
    </source>
</evidence>
<dbReference type="PANTHER" id="PTHR30386">
    <property type="entry name" value="MEMBRANE FUSION SUBUNIT OF EMRAB-TOLC MULTIDRUG EFFLUX PUMP"/>
    <property type="match status" value="1"/>
</dbReference>
<keyword evidence="14" id="KW-1185">Reference proteome</keyword>
<keyword evidence="4 9" id="KW-1003">Cell membrane</keyword>
<feature type="coiled-coil region" evidence="10">
    <location>
        <begin position="214"/>
        <end position="284"/>
    </location>
</feature>
<accession>D3RME4</accession>
<keyword evidence="6 9" id="KW-0812">Transmembrane</keyword>
<dbReference type="HOGENOM" id="CLU_023976_1_1_6"/>
<feature type="coiled-coil region" evidence="10">
    <location>
        <begin position="155"/>
        <end position="189"/>
    </location>
</feature>
<evidence type="ECO:0000256" key="8">
    <source>
        <dbReference type="ARBA" id="ARBA00023136"/>
    </source>
</evidence>
<sequence length="438" mass="48421">MDITTADSAPLPTNDKPERLAGLLLLLLALGGFLSWAFLAPINGAAVASGVVAVESARKIVRHLDGGVVSEILVREGDRVEEGEVLVRLDDTEASARLEIARGQYLALRAQEARLIAERDGLTQIPFADELIAAQGDMRIAEAITGEQRVFLARRQSLDGEKEVLDQRRDQLQEQIRGLEALIATKTKRIGLYQEEIDGLLNLFDKGLGDKRTLREYERLSAELEGERAQHRSDIAAARIQIGETEIQIAQLKRKFTSEVVTELRDVETQLADLRERMRALGKTLERTVIRSPAAGAIVGSSVHTIGGVIRPGDHILDVVPEDESLIIEARVQPIDVDRVSPGLEADLRMSAFNTRTTPVVQGRVLTISADRLLDESTRQYYYLARIQVTDDGMAKLKGLTLQAGMPVEAMIKTGERTFIDYLVRPFTDSLAKAFREE</sequence>
<comment type="similarity">
    <text evidence="2 9">Belongs to the membrane fusion protein (MFP) (TC 8.A.1) family.</text>
</comment>
<evidence type="ECO:0000256" key="1">
    <source>
        <dbReference type="ARBA" id="ARBA00004377"/>
    </source>
</evidence>
<feature type="domain" description="AprE-like long alpha-helical hairpin" evidence="11">
    <location>
        <begin position="94"/>
        <end position="281"/>
    </location>
</feature>
<organism evidence="13 14">
    <name type="scientific">Allochromatium vinosum (strain ATCC 17899 / DSM 180 / NBRC 103801 / NCIMB 10441 / D)</name>
    <name type="common">Chromatium vinosum</name>
    <dbReference type="NCBI Taxonomy" id="572477"/>
    <lineage>
        <taxon>Bacteria</taxon>
        <taxon>Pseudomonadati</taxon>
        <taxon>Pseudomonadota</taxon>
        <taxon>Gammaproteobacteria</taxon>
        <taxon>Chromatiales</taxon>
        <taxon>Chromatiaceae</taxon>
        <taxon>Allochromatium</taxon>
    </lineage>
</organism>
<dbReference type="RefSeq" id="WP_012969478.1">
    <property type="nucleotide sequence ID" value="NC_013851.1"/>
</dbReference>
<dbReference type="Gene3D" id="2.40.50.100">
    <property type="match status" value="1"/>
</dbReference>
<dbReference type="EMBL" id="CP001896">
    <property type="protein sequence ID" value="ADC61202.1"/>
    <property type="molecule type" value="Genomic_DNA"/>
</dbReference>